<sequence length="337" mass="38733">MQTLKHLNTQRFLFIGLGFELSLVLNHLLKSAPHLKYNIAFTRQSSQKAIKQSQKIEIPYYLNNESAIENFKPDIIFVGVKPQDLAEVLFDIKNASFNWKHLISIVASTPFDLLCQLFTQKKITCVLPDDVIEMNNPKCIVDYCSNIQNDKLIKTIFYPTCKKMVKVKPAEMVFYNAAICQGNPLLALTSRLYRGHWSQFPKYVNSFFTELINCLSKQNSVKATKSLAQQLAEGYLKYAPELPMRSQIFKEVLVFVFEKMLLRTDYQKMDKATLLNQFSLWATPGGLDEIGHETVTTYLGEKHHDFVQLPTILMKAIIKRGNSLEQQIIDDYSLLES</sequence>
<dbReference type="InterPro" id="IPR028939">
    <property type="entry name" value="P5C_Rdtase_cat_N"/>
</dbReference>
<feature type="transmembrane region" description="Helical" evidence="1">
    <location>
        <begin position="12"/>
        <end position="29"/>
    </location>
</feature>
<comment type="caution">
    <text evidence="3">The sequence shown here is derived from an EMBL/GenBank/DDBJ whole genome shotgun (WGS) entry which is preliminary data.</text>
</comment>
<dbReference type="Gene3D" id="3.40.50.720">
    <property type="entry name" value="NAD(P)-binding Rossmann-like Domain"/>
    <property type="match status" value="1"/>
</dbReference>
<dbReference type="SUPFAM" id="SSF51735">
    <property type="entry name" value="NAD(P)-binding Rossmann-fold domains"/>
    <property type="match status" value="1"/>
</dbReference>
<dbReference type="InterPro" id="IPR036291">
    <property type="entry name" value="NAD(P)-bd_dom_sf"/>
</dbReference>
<keyword evidence="1" id="KW-0812">Transmembrane</keyword>
<name>X1TJW3_9ZZZZ</name>
<evidence type="ECO:0000313" key="3">
    <source>
        <dbReference type="EMBL" id="GAI87875.1"/>
    </source>
</evidence>
<dbReference type="AlphaFoldDB" id="X1TJW3"/>
<organism evidence="3">
    <name type="scientific">marine sediment metagenome</name>
    <dbReference type="NCBI Taxonomy" id="412755"/>
    <lineage>
        <taxon>unclassified sequences</taxon>
        <taxon>metagenomes</taxon>
        <taxon>ecological metagenomes</taxon>
    </lineage>
</organism>
<reference evidence="3" key="1">
    <citation type="journal article" date="2014" name="Front. Microbiol.">
        <title>High frequency of phylogenetically diverse reductive dehalogenase-homologous genes in deep subseafloor sedimentary metagenomes.</title>
        <authorList>
            <person name="Kawai M."/>
            <person name="Futagami T."/>
            <person name="Toyoda A."/>
            <person name="Takaki Y."/>
            <person name="Nishi S."/>
            <person name="Hori S."/>
            <person name="Arai W."/>
            <person name="Tsubouchi T."/>
            <person name="Morono Y."/>
            <person name="Uchiyama I."/>
            <person name="Ito T."/>
            <person name="Fujiyama A."/>
            <person name="Inagaki F."/>
            <person name="Takami H."/>
        </authorList>
    </citation>
    <scope>NUCLEOTIDE SEQUENCE</scope>
    <source>
        <strain evidence="3">Expedition CK06-06</strain>
    </source>
</reference>
<evidence type="ECO:0000256" key="1">
    <source>
        <dbReference type="SAM" id="Phobius"/>
    </source>
</evidence>
<proteinExistence type="predicted"/>
<accession>X1TJW3</accession>
<gene>
    <name evidence="3" type="ORF">S12H4_13326</name>
</gene>
<feature type="domain" description="Pyrroline-5-carboxylate reductase catalytic N-terminal" evidence="2">
    <location>
        <begin position="14"/>
        <end position="107"/>
    </location>
</feature>
<keyword evidence="1" id="KW-1133">Transmembrane helix</keyword>
<evidence type="ECO:0000259" key="2">
    <source>
        <dbReference type="Pfam" id="PF03807"/>
    </source>
</evidence>
<protein>
    <recommendedName>
        <fullName evidence="2">Pyrroline-5-carboxylate reductase catalytic N-terminal domain-containing protein</fullName>
    </recommendedName>
</protein>
<dbReference type="Pfam" id="PF03807">
    <property type="entry name" value="F420_oxidored"/>
    <property type="match status" value="1"/>
</dbReference>
<keyword evidence="1" id="KW-0472">Membrane</keyword>
<dbReference type="EMBL" id="BARW01006347">
    <property type="protein sequence ID" value="GAI87875.1"/>
    <property type="molecule type" value="Genomic_DNA"/>
</dbReference>